<evidence type="ECO:0000313" key="1">
    <source>
        <dbReference type="EMBL" id="MCT7967654.1"/>
    </source>
</evidence>
<reference evidence="1 2" key="1">
    <citation type="journal article" date="2022" name="Front. Microbiol.">
        <title>High genomic differentiation and limited gene flow indicate recent cryptic speciation within the genus Laspinema (cyanobacteria).</title>
        <authorList>
            <person name="Stanojkovic A."/>
            <person name="Skoupy S."/>
            <person name="Skaloud P."/>
            <person name="Dvorak P."/>
        </authorList>
    </citation>
    <scope>NUCLEOTIDE SEQUENCE [LARGE SCALE GENOMIC DNA]</scope>
    <source>
        <strain evidence="1 2">D2a</strain>
    </source>
</reference>
<proteinExistence type="predicted"/>
<accession>A0ABT2MSD2</accession>
<dbReference type="Proteomes" id="UP001525890">
    <property type="component" value="Unassembled WGS sequence"/>
</dbReference>
<name>A0ABT2MSD2_9CYAN</name>
<evidence type="ECO:0000313" key="2">
    <source>
        <dbReference type="Proteomes" id="UP001525890"/>
    </source>
</evidence>
<dbReference type="EMBL" id="JAMXFF010000022">
    <property type="protein sequence ID" value="MCT7967654.1"/>
    <property type="molecule type" value="Genomic_DNA"/>
</dbReference>
<protein>
    <submittedName>
        <fullName evidence="1">Uncharacterized protein</fullName>
    </submittedName>
</protein>
<sequence length="153" mass="17271">MIKDQEFLYGAAFVKLINFRDQITITHASGIHNSLYLVETDSTKSAVLFKLSTQPKSPWPFSFSDGEESALDRLKHDYSRVPQFLALVCHKDGICCLAIDDQGLWSILDKKAPLSVQRISVARKPRGSYHVSGPGKQQMEQTIPQINWPRIVL</sequence>
<keyword evidence="2" id="KW-1185">Reference proteome</keyword>
<dbReference type="RefSeq" id="WP_368007225.1">
    <property type="nucleotide sequence ID" value="NZ_JAMXFF010000022.1"/>
</dbReference>
<gene>
    <name evidence="1" type="ORF">NG799_15035</name>
</gene>
<organism evidence="1 2">
    <name type="scientific">Laspinema palackyanum D2a</name>
    <dbReference type="NCBI Taxonomy" id="2953684"/>
    <lineage>
        <taxon>Bacteria</taxon>
        <taxon>Bacillati</taxon>
        <taxon>Cyanobacteriota</taxon>
        <taxon>Cyanophyceae</taxon>
        <taxon>Oscillatoriophycideae</taxon>
        <taxon>Oscillatoriales</taxon>
        <taxon>Laspinemataceae</taxon>
        <taxon>Laspinema</taxon>
        <taxon>Laspinema palackyanum</taxon>
    </lineage>
</organism>
<comment type="caution">
    <text evidence="1">The sequence shown here is derived from an EMBL/GenBank/DDBJ whole genome shotgun (WGS) entry which is preliminary data.</text>
</comment>